<sequence length="107" mass="10728">MFSHHADPQPGGALRGAPAAAGHPLAFGGKVRTLLPAHGQTGDGGGRGRAEECRHLPALQNRDGGSATQDLLGPQPLFAGLRHPPQVRAVHPAGQAAGGALSTCASH</sequence>
<evidence type="ECO:0000313" key="2">
    <source>
        <dbReference type="EMBL" id="LAB46506.1"/>
    </source>
</evidence>
<organism evidence="2">
    <name type="scientific">Micrurus surinamensis</name>
    <name type="common">Surinam coral snake</name>
    <dbReference type="NCBI Taxonomy" id="129470"/>
    <lineage>
        <taxon>Eukaryota</taxon>
        <taxon>Metazoa</taxon>
        <taxon>Chordata</taxon>
        <taxon>Craniata</taxon>
        <taxon>Vertebrata</taxon>
        <taxon>Euteleostomi</taxon>
        <taxon>Lepidosauria</taxon>
        <taxon>Squamata</taxon>
        <taxon>Bifurcata</taxon>
        <taxon>Unidentata</taxon>
        <taxon>Episquamata</taxon>
        <taxon>Toxicofera</taxon>
        <taxon>Serpentes</taxon>
        <taxon>Colubroidea</taxon>
        <taxon>Elapidae</taxon>
        <taxon>Elapinae</taxon>
        <taxon>Micrurus</taxon>
    </lineage>
</organism>
<feature type="compositionally biased region" description="Low complexity" evidence="1">
    <location>
        <begin position="8"/>
        <end position="23"/>
    </location>
</feature>
<evidence type="ECO:0000256" key="1">
    <source>
        <dbReference type="SAM" id="MobiDB-lite"/>
    </source>
</evidence>
<name>A0A2D4NNJ2_MICSU</name>
<protein>
    <submittedName>
        <fullName evidence="2">Uncharacterized protein</fullName>
    </submittedName>
</protein>
<dbReference type="AlphaFoldDB" id="A0A2D4NNJ2"/>
<proteinExistence type="predicted"/>
<reference evidence="2" key="1">
    <citation type="submission" date="2017-07" db="EMBL/GenBank/DDBJ databases">
        <authorList>
            <person name="Mikheyev A."/>
            <person name="Grau M."/>
        </authorList>
    </citation>
    <scope>NUCLEOTIDE SEQUENCE</scope>
    <source>
        <tissue evidence="2">Venom_gland</tissue>
    </source>
</reference>
<feature type="region of interest" description="Disordered" evidence="1">
    <location>
        <begin position="60"/>
        <end position="80"/>
    </location>
</feature>
<feature type="region of interest" description="Disordered" evidence="1">
    <location>
        <begin position="1"/>
        <end position="23"/>
    </location>
</feature>
<reference evidence="2" key="2">
    <citation type="submission" date="2017-11" db="EMBL/GenBank/DDBJ databases">
        <title>Coralsnake Venomics: Analyses of Venom Gland Transcriptomes and Proteomes of Six Brazilian Taxa.</title>
        <authorList>
            <person name="Aird S.D."/>
            <person name="Jorge da Silva N."/>
            <person name="Qiu L."/>
            <person name="Villar-Briones A."/>
            <person name="Aparecida-Saddi V."/>
            <person name="Campos-Telles M.P."/>
            <person name="Grau M."/>
            <person name="Mikheyev A.S."/>
        </authorList>
    </citation>
    <scope>NUCLEOTIDE SEQUENCE</scope>
    <source>
        <tissue evidence="2">Venom_gland</tissue>
    </source>
</reference>
<dbReference type="EMBL" id="IACN01001823">
    <property type="protein sequence ID" value="LAB46506.1"/>
    <property type="molecule type" value="Transcribed_RNA"/>
</dbReference>
<accession>A0A2D4NNJ2</accession>